<dbReference type="Proteomes" id="UP000064525">
    <property type="component" value="Chromosome I"/>
</dbReference>
<reference evidence="2" key="1">
    <citation type="submission" date="2015-11" db="EMBL/GenBank/DDBJ databases">
        <authorList>
            <person name="Anvar S.Y."/>
        </authorList>
    </citation>
    <scope>NUCLEOTIDE SEQUENCE [LARGE SCALE GENOMIC DNA]</scope>
</reference>
<evidence type="ECO:0000313" key="1">
    <source>
        <dbReference type="EMBL" id="CUU39398.1"/>
    </source>
</evidence>
<dbReference type="EMBL" id="LN907858">
    <property type="protein sequence ID" value="CUU39398.1"/>
    <property type="molecule type" value="Genomic_DNA"/>
</dbReference>
<proteinExistence type="predicted"/>
<dbReference type="AlphaFoldDB" id="A0A0S4PUH7"/>
<name>A0A0S4PUH7_9HELI</name>
<dbReference type="KEGG" id="hty:BN2458_PEG0512"/>
<sequence>MYYCCIIFMALHINIDSVISQNKANHKLVIRIFCYNRVLNF</sequence>
<accession>A0A0S4PUH7</accession>
<gene>
    <name evidence="1" type="ORF">BN2458_PEG0512</name>
</gene>
<dbReference type="PATRIC" id="fig|76936.10.peg.500"/>
<organism evidence="1 2">
    <name type="scientific">Helicobacter typhlonius</name>
    <dbReference type="NCBI Taxonomy" id="76936"/>
    <lineage>
        <taxon>Bacteria</taxon>
        <taxon>Pseudomonadati</taxon>
        <taxon>Campylobacterota</taxon>
        <taxon>Epsilonproteobacteria</taxon>
        <taxon>Campylobacterales</taxon>
        <taxon>Helicobacteraceae</taxon>
        <taxon>Helicobacter</taxon>
    </lineage>
</organism>
<evidence type="ECO:0000313" key="2">
    <source>
        <dbReference type="Proteomes" id="UP000064525"/>
    </source>
</evidence>
<protein>
    <submittedName>
        <fullName evidence="1">Uncharacterized protein</fullName>
    </submittedName>
</protein>